<dbReference type="STRING" id="375.BKD09_RS06040"/>
<dbReference type="Proteomes" id="UP000030377">
    <property type="component" value="Unassembled WGS sequence"/>
</dbReference>
<sequence>MIHATCHTADNIRCLEFDATPWFSEADVPSIVDLARRGWTSTAIAESLEHRRGYEGLHDLVEYAASRLQPDTIEDPAWETFECVVDGPEAVAWLEKNRPDVAARIP</sequence>
<reference evidence="1 2" key="1">
    <citation type="submission" date="2014-09" db="EMBL/GenBank/DDBJ databases">
        <title>Draft genome of Bradyrhizobium japonicum Is-34.</title>
        <authorList>
            <person name="Tsurumaru H."/>
            <person name="Yamakawa T."/>
            <person name="Hashimoto S."/>
            <person name="Okizaki K."/>
            <person name="Kanesaki Y."/>
            <person name="Yoshikawa H."/>
            <person name="Yajima S."/>
        </authorList>
    </citation>
    <scope>NUCLEOTIDE SEQUENCE [LARGE SCALE GENOMIC DNA]</scope>
    <source>
        <strain evidence="1 2">Is-34</strain>
    </source>
</reference>
<dbReference type="EMBL" id="JRPN01000018">
    <property type="protein sequence ID" value="KGT77232.1"/>
    <property type="molecule type" value="Genomic_DNA"/>
</dbReference>
<dbReference type="RefSeq" id="WP_028160506.1">
    <property type="nucleotide sequence ID" value="NZ_CP126005.1"/>
</dbReference>
<organism evidence="1 2">
    <name type="scientific">Bradyrhizobium japonicum</name>
    <dbReference type="NCBI Taxonomy" id="375"/>
    <lineage>
        <taxon>Bacteria</taxon>
        <taxon>Pseudomonadati</taxon>
        <taxon>Pseudomonadota</taxon>
        <taxon>Alphaproteobacteria</taxon>
        <taxon>Hyphomicrobiales</taxon>
        <taxon>Nitrobacteraceae</taxon>
        <taxon>Bradyrhizobium</taxon>
    </lineage>
</organism>
<protein>
    <submittedName>
        <fullName evidence="1">Uncharacterized protein</fullName>
    </submittedName>
</protein>
<comment type="caution">
    <text evidence="1">The sequence shown here is derived from an EMBL/GenBank/DDBJ whole genome shotgun (WGS) entry which is preliminary data.</text>
</comment>
<name>A0A0A3XS03_BRAJP</name>
<accession>A0A0A3XS03</accession>
<evidence type="ECO:0000313" key="1">
    <source>
        <dbReference type="EMBL" id="KGT77232.1"/>
    </source>
</evidence>
<evidence type="ECO:0000313" key="2">
    <source>
        <dbReference type="Proteomes" id="UP000030377"/>
    </source>
</evidence>
<proteinExistence type="predicted"/>
<gene>
    <name evidence="1" type="ORF">MA20_21760</name>
</gene>
<dbReference type="AlphaFoldDB" id="A0A0A3XS03"/>